<dbReference type="InterPro" id="IPR013373">
    <property type="entry name" value="Flagellin/pilin_N_arc"/>
</dbReference>
<keyword evidence="1" id="KW-1133">Transmembrane helix</keyword>
<comment type="caution">
    <text evidence="3">The sequence shown here is derived from an EMBL/GenBank/DDBJ whole genome shotgun (WGS) entry which is preliminary data.</text>
</comment>
<dbReference type="InterPro" id="IPR012859">
    <property type="entry name" value="Pilin_N_archaeal"/>
</dbReference>
<feature type="transmembrane region" description="Helical" evidence="1">
    <location>
        <begin position="12"/>
        <end position="39"/>
    </location>
</feature>
<keyword evidence="1" id="KW-0812">Transmembrane</keyword>
<evidence type="ECO:0000313" key="3">
    <source>
        <dbReference type="EMBL" id="MCU4754303.1"/>
    </source>
</evidence>
<sequence>MLDIDRNTQATSPVVGIVLLVAIAIILAVSVSTFALGIADETQEPPPLIGDSTGTYETGNQTCDDDIVRLTHVAGDTLELEETRVIVRLPDSGDIEASTTGFPVPNTTLSESEVGAENIDDPSNIFYSNGCVRGVTINGDGTWEPGTAMSFKLNSGNGNIDSGDTISVIIVHEPSESIVVEHSIPVQ</sequence>
<gene>
    <name evidence="3" type="ORF">OB919_20370</name>
</gene>
<keyword evidence="1" id="KW-0472">Membrane</keyword>
<evidence type="ECO:0000259" key="2">
    <source>
        <dbReference type="Pfam" id="PF07790"/>
    </source>
</evidence>
<dbReference type="Proteomes" id="UP001321047">
    <property type="component" value="Unassembled WGS sequence"/>
</dbReference>
<feature type="domain" description="Archaeal Type IV pilin N-terminal" evidence="2">
    <location>
        <begin position="9"/>
        <end position="89"/>
    </location>
</feature>
<protein>
    <submittedName>
        <fullName evidence="3">Type IV pilin</fullName>
    </submittedName>
</protein>
<keyword evidence="4" id="KW-1185">Reference proteome</keyword>
<dbReference type="RefSeq" id="WP_342810605.1">
    <property type="nucleotide sequence ID" value="NZ_JAOPJZ010000037.1"/>
</dbReference>
<organism evidence="3 4">
    <name type="scientific">Natronosalvus hydrolyticus</name>
    <dbReference type="NCBI Taxonomy" id="2979988"/>
    <lineage>
        <taxon>Archaea</taxon>
        <taxon>Methanobacteriati</taxon>
        <taxon>Methanobacteriota</taxon>
        <taxon>Stenosarchaea group</taxon>
        <taxon>Halobacteria</taxon>
        <taxon>Halobacteriales</taxon>
        <taxon>Natrialbaceae</taxon>
        <taxon>Natronosalvus</taxon>
    </lineage>
</organism>
<reference evidence="3 4" key="1">
    <citation type="submission" date="2022-09" db="EMBL/GenBank/DDBJ databases">
        <title>Enrichment on poylsaccharides allowed isolation of novel metabolic and taxonomic groups of Haloarchaea.</title>
        <authorList>
            <person name="Sorokin D.Y."/>
            <person name="Elcheninov A.G."/>
            <person name="Khizhniak T.V."/>
            <person name="Kolganova T.V."/>
            <person name="Kublanov I.V."/>
        </authorList>
    </citation>
    <scope>NUCLEOTIDE SEQUENCE [LARGE SCALE GENOMIC DNA]</scope>
    <source>
        <strain evidence="3 4">AArc-curdl1</strain>
    </source>
</reference>
<accession>A0AAP3E7V7</accession>
<dbReference type="EMBL" id="JAOPJZ010000037">
    <property type="protein sequence ID" value="MCU4754303.1"/>
    <property type="molecule type" value="Genomic_DNA"/>
</dbReference>
<dbReference type="Pfam" id="PF07790">
    <property type="entry name" value="Pilin_N"/>
    <property type="match status" value="1"/>
</dbReference>
<dbReference type="AlphaFoldDB" id="A0AAP3E7V7"/>
<name>A0AAP3E7V7_9EURY</name>
<evidence type="ECO:0000256" key="1">
    <source>
        <dbReference type="SAM" id="Phobius"/>
    </source>
</evidence>
<evidence type="ECO:0000313" key="4">
    <source>
        <dbReference type="Proteomes" id="UP001321047"/>
    </source>
</evidence>
<dbReference type="NCBIfam" id="TIGR02537">
    <property type="entry name" value="arch_flag_Nterm"/>
    <property type="match status" value="1"/>
</dbReference>
<proteinExistence type="predicted"/>